<dbReference type="SUPFAM" id="SSF49464">
    <property type="entry name" value="Carboxypeptidase regulatory domain-like"/>
    <property type="match status" value="1"/>
</dbReference>
<dbReference type="Pfam" id="PF18939">
    <property type="entry name" value="DUF5686"/>
    <property type="match status" value="1"/>
</dbReference>
<reference evidence="3" key="1">
    <citation type="submission" date="2016-11" db="EMBL/GenBank/DDBJ databases">
        <authorList>
            <person name="Varghese N."/>
            <person name="Submissions S."/>
        </authorList>
    </citation>
    <scope>NUCLEOTIDE SEQUENCE [LARGE SCALE GENOMIC DNA]</scope>
    <source>
        <strain evidence="3">DSM 26884</strain>
    </source>
</reference>
<dbReference type="EMBL" id="FQZN01000019">
    <property type="protein sequence ID" value="SHJ25396.1"/>
    <property type="molecule type" value="Genomic_DNA"/>
</dbReference>
<evidence type="ECO:0000313" key="2">
    <source>
        <dbReference type="EMBL" id="SHJ25396.1"/>
    </source>
</evidence>
<dbReference type="Gene3D" id="2.60.40.1120">
    <property type="entry name" value="Carboxypeptidase-like, regulatory domain"/>
    <property type="match status" value="1"/>
</dbReference>
<dbReference type="eggNOG" id="COG4775">
    <property type="taxonomic scope" value="Bacteria"/>
</dbReference>
<keyword evidence="1" id="KW-1133">Transmembrane helix</keyword>
<dbReference type="InterPro" id="IPR008969">
    <property type="entry name" value="CarboxyPept-like_regulatory"/>
</dbReference>
<keyword evidence="3" id="KW-1185">Reference proteome</keyword>
<keyword evidence="1" id="KW-0812">Transmembrane</keyword>
<keyword evidence="1" id="KW-0472">Membrane</keyword>
<dbReference type="InterPro" id="IPR043741">
    <property type="entry name" value="DUF5686"/>
</dbReference>
<gene>
    <name evidence="2" type="ORF">SAMN05444350_11981</name>
</gene>
<organism evidence="2 3">
    <name type="scientific">Bacteroides stercorirosoris</name>
    <dbReference type="NCBI Taxonomy" id="871324"/>
    <lineage>
        <taxon>Bacteria</taxon>
        <taxon>Pseudomonadati</taxon>
        <taxon>Bacteroidota</taxon>
        <taxon>Bacteroidia</taxon>
        <taxon>Bacteroidales</taxon>
        <taxon>Bacteroidaceae</taxon>
        <taxon>Bacteroides</taxon>
    </lineage>
</organism>
<proteinExistence type="predicted"/>
<evidence type="ECO:0000256" key="1">
    <source>
        <dbReference type="SAM" id="Phobius"/>
    </source>
</evidence>
<sequence length="887" mass="103241">MKNEEFGCAMQACRKVILHSSFLVLHFGKLSFIYRTKTGMKFTFLRIFLLISLCWMSLPLWAQYMIQGVVTDSLTREPLPYTSVYLKGATEGGMTDDKGNFSFKTYRAQAVLVISAVGYNEYTRLIHPARSVRFNIALSPATYALNEVVVKPKRERYKKKDNPAVEFVRQMIAHRDDYSPKELDFWQRDRYEKMTFAINNFDSVKQQKWLYRKFKFLTDYVDTSAVTGKPVLAVSNRELLATDYYRKSPKSEKQRVHARRQAGVDEMLSQQGMEQAISVTMTDVDIYENNITLFTNKFVSPLSSMGPSFYKYYLMDTLAIAGQPCVDLTFVPFNSESFGFTGHLYVTLDSTYFVRRATMNFPQKINLNFVDYMSLEQNFTRGEDGTRQLADEHITTEFKLVDNSDGIYAKRDVYYRNYVYEPSADALSAFRKPEKVIEPSEAAHRSEAYWDDNRQVEVSKKETSVDKMMAQLRTYPVYYWTEKTLKVLFTGYIPAPKEKEPLFYIGMMNTTISGNTLEGVRLRAGGMTTAWLNPHLFYKGYMAYGFDDHRLKGMAEVEYSFHKKKEYANEFPIHSLKARYTSDVNQYGQHYLYTSQDNVFLSLKRQKDDRIGYQRKAELTYTNEFHSGFSFQLTSRFRQDESSYLIPFLKQDEMATPVERISNAEFEVKLRYAPNEKFFQTQWNRFPVSLDAPVFSLSHTMAAKGVLGGDYTYHYTEAGFQKRFWFSAFGYTDVILKAGKVWNKVPFPLLIIPNANLSYTIQPESYTLMNAMEFMNDEYASWDVTYYLNGFLFNRVPLLKKLKWREVLSFRGLYGNLSDKNNPSVSNDLFRFPATTSYMGDTPYMEVGVGVENILKVIRLDYVWRLTYRNLPGIDKSGLRISLHMTF</sequence>
<accession>A0A1M6HT56</accession>
<dbReference type="AlphaFoldDB" id="A0A1M6HT56"/>
<evidence type="ECO:0000313" key="3">
    <source>
        <dbReference type="Proteomes" id="UP000184192"/>
    </source>
</evidence>
<dbReference type="Pfam" id="PF13715">
    <property type="entry name" value="CarbopepD_reg_2"/>
    <property type="match status" value="1"/>
</dbReference>
<dbReference type="Proteomes" id="UP000184192">
    <property type="component" value="Unassembled WGS sequence"/>
</dbReference>
<name>A0A1M6HT56_9BACE</name>
<protein>
    <submittedName>
        <fullName evidence="2">CarboxypepD_reg-like domain-containing protein</fullName>
    </submittedName>
</protein>
<feature type="transmembrane region" description="Helical" evidence="1">
    <location>
        <begin position="47"/>
        <end position="66"/>
    </location>
</feature>